<dbReference type="KEGG" id="csem:103382821"/>
<keyword evidence="9" id="KW-1185">Reference proteome</keyword>
<dbReference type="RefSeq" id="XP_008313971.1">
    <property type="nucleotide sequence ID" value="XM_008315749.3"/>
</dbReference>
<dbReference type="InParanoid" id="A0A3P8VMT0"/>
<evidence type="ECO:0000313" key="9">
    <source>
        <dbReference type="Proteomes" id="UP000265120"/>
    </source>
</evidence>
<dbReference type="AlphaFoldDB" id="A0A3P8VMT0"/>
<reference evidence="8" key="3">
    <citation type="submission" date="2025-09" db="UniProtKB">
        <authorList>
            <consortium name="Ensembl"/>
        </authorList>
    </citation>
    <scope>IDENTIFICATION</scope>
</reference>
<evidence type="ECO:0000256" key="6">
    <source>
        <dbReference type="ARBA" id="ARBA00023274"/>
    </source>
</evidence>
<evidence type="ECO:0000256" key="4">
    <source>
        <dbReference type="ARBA" id="ARBA00022980"/>
    </source>
</evidence>
<evidence type="ECO:0000256" key="5">
    <source>
        <dbReference type="ARBA" id="ARBA00023128"/>
    </source>
</evidence>
<dbReference type="GO" id="GO:0005762">
    <property type="term" value="C:mitochondrial large ribosomal subunit"/>
    <property type="evidence" value="ECO:0007669"/>
    <property type="project" value="TreeGrafter"/>
</dbReference>
<dbReference type="OMA" id="NTIETHD"/>
<comment type="similarity">
    <text evidence="2">Belongs to the mitochondrion-specific ribosomal protein mL42 family.</text>
</comment>
<dbReference type="CTD" id="28977"/>
<dbReference type="InterPro" id="IPR019346">
    <property type="entry name" value="Ribosomal_mL42"/>
</dbReference>
<proteinExistence type="inferred from homology"/>
<keyword evidence="5" id="KW-0496">Mitochondrion</keyword>
<accession>A0A3P8VMT0</accession>
<evidence type="ECO:0000313" key="8">
    <source>
        <dbReference type="Ensembl" id="ENSCSEP00000015657.1"/>
    </source>
</evidence>
<dbReference type="PANTHER" id="PTHR13450:SF4">
    <property type="entry name" value="LARGE RIBOSOMAL SUBUNIT PROTEIN ML42"/>
    <property type="match status" value="1"/>
</dbReference>
<comment type="subcellular location">
    <subcellularLocation>
        <location evidence="1">Mitochondrion</location>
    </subcellularLocation>
</comment>
<dbReference type="STRING" id="244447.ENSCSEP00000015657"/>
<name>A0A3P8VMT0_CYNSE</name>
<dbReference type="FunCoup" id="A0A3P8VMT0">
    <property type="interactions" value="739"/>
</dbReference>
<evidence type="ECO:0000256" key="3">
    <source>
        <dbReference type="ARBA" id="ARBA00022946"/>
    </source>
</evidence>
<evidence type="ECO:0000256" key="7">
    <source>
        <dbReference type="ARBA" id="ARBA00035189"/>
    </source>
</evidence>
<protein>
    <recommendedName>
        <fullName evidence="7">Large ribosomal subunit protein mL42</fullName>
    </recommendedName>
</protein>
<keyword evidence="4" id="KW-0689">Ribosomal protein</keyword>
<dbReference type="Ensembl" id="ENSCSET00000015849.1">
    <property type="protein sequence ID" value="ENSCSEP00000015657.1"/>
    <property type="gene ID" value="ENSCSEG00000010067.1"/>
</dbReference>
<dbReference type="PANTHER" id="PTHR13450">
    <property type="entry name" value="MITOCHONDRIAL 39S RIBOSOMAL PROTEIN L42"/>
    <property type="match status" value="1"/>
</dbReference>
<evidence type="ECO:0000256" key="1">
    <source>
        <dbReference type="ARBA" id="ARBA00004173"/>
    </source>
</evidence>
<dbReference type="GeneID" id="103382821"/>
<keyword evidence="6" id="KW-0687">Ribonucleoprotein</keyword>
<organism evidence="8 9">
    <name type="scientific">Cynoglossus semilaevis</name>
    <name type="common">Tongue sole</name>
    <dbReference type="NCBI Taxonomy" id="244447"/>
    <lineage>
        <taxon>Eukaryota</taxon>
        <taxon>Metazoa</taxon>
        <taxon>Chordata</taxon>
        <taxon>Craniata</taxon>
        <taxon>Vertebrata</taxon>
        <taxon>Euteleostomi</taxon>
        <taxon>Actinopterygii</taxon>
        <taxon>Neopterygii</taxon>
        <taxon>Teleostei</taxon>
        <taxon>Neoteleostei</taxon>
        <taxon>Acanthomorphata</taxon>
        <taxon>Carangaria</taxon>
        <taxon>Pleuronectiformes</taxon>
        <taxon>Pleuronectoidei</taxon>
        <taxon>Cynoglossidae</taxon>
        <taxon>Cynoglossinae</taxon>
        <taxon>Cynoglossus</taxon>
    </lineage>
</organism>
<reference evidence="8" key="2">
    <citation type="submission" date="2025-08" db="UniProtKB">
        <authorList>
            <consortium name="Ensembl"/>
        </authorList>
    </citation>
    <scope>IDENTIFICATION</scope>
</reference>
<dbReference type="OrthoDB" id="1107506at2759"/>
<keyword evidence="3" id="KW-0809">Transit peptide</keyword>
<evidence type="ECO:0000256" key="2">
    <source>
        <dbReference type="ARBA" id="ARBA00005556"/>
    </source>
</evidence>
<dbReference type="Proteomes" id="UP000265120">
    <property type="component" value="Chromosome 8"/>
</dbReference>
<dbReference type="GeneTree" id="ENSGT00940000165713"/>
<sequence>MSMASRNLCKLHSLLVRVSNCSTLRHTQTCLLPVRQKSTDSAPNSNVDIGVTSDAKTIVCYHPAADIPYEFTQPIERPDPVSNTIETHDQVLKAHLSKEMVPDQKGPSREELSKMFYTTKHRWYPVGQYHMRRMNKKTPKK</sequence>
<reference evidence="8 9" key="1">
    <citation type="journal article" date="2014" name="Nat. Genet.">
        <title>Whole-genome sequence of a flatfish provides insights into ZW sex chromosome evolution and adaptation to a benthic lifestyle.</title>
        <authorList>
            <person name="Chen S."/>
            <person name="Zhang G."/>
            <person name="Shao C."/>
            <person name="Huang Q."/>
            <person name="Liu G."/>
            <person name="Zhang P."/>
            <person name="Song W."/>
            <person name="An N."/>
            <person name="Chalopin D."/>
            <person name="Volff J.N."/>
            <person name="Hong Y."/>
            <person name="Li Q."/>
            <person name="Sha Z."/>
            <person name="Zhou H."/>
            <person name="Xie M."/>
            <person name="Yu Q."/>
            <person name="Liu Y."/>
            <person name="Xiang H."/>
            <person name="Wang N."/>
            <person name="Wu K."/>
            <person name="Yang C."/>
            <person name="Zhou Q."/>
            <person name="Liao X."/>
            <person name="Yang L."/>
            <person name="Hu Q."/>
            <person name="Zhang J."/>
            <person name="Meng L."/>
            <person name="Jin L."/>
            <person name="Tian Y."/>
            <person name="Lian J."/>
            <person name="Yang J."/>
            <person name="Miao G."/>
            <person name="Liu S."/>
            <person name="Liang Z."/>
            <person name="Yan F."/>
            <person name="Li Y."/>
            <person name="Sun B."/>
            <person name="Zhang H."/>
            <person name="Zhang J."/>
            <person name="Zhu Y."/>
            <person name="Du M."/>
            <person name="Zhao Y."/>
            <person name="Schartl M."/>
            <person name="Tang Q."/>
            <person name="Wang J."/>
        </authorList>
    </citation>
    <scope>NUCLEOTIDE SEQUENCE</scope>
</reference>
<dbReference type="Pfam" id="PF10210">
    <property type="entry name" value="MRP-S32"/>
    <property type="match status" value="1"/>
</dbReference>